<sequence>MDPNIILRELKKRFKNKIREVEMETGNQDLDLTRLLASAMNLNLFYMGVLVMIYKKGFAYDNTKPKYDRTLYDLKKLKRQLRRIKAALHGMNLEAGEDEDEDEKFATLQKWKHAGRNVVMFLWCFSLKAFFVLVWATIYQELYIP</sequence>
<keyword evidence="3" id="KW-1185">Reference proteome</keyword>
<dbReference type="Proteomes" id="UP000315295">
    <property type="component" value="Unassembled WGS sequence"/>
</dbReference>
<keyword evidence="1" id="KW-1133">Transmembrane helix</keyword>
<gene>
    <name evidence="2" type="ORF">C1H46_013848</name>
</gene>
<comment type="caution">
    <text evidence="2">The sequence shown here is derived from an EMBL/GenBank/DDBJ whole genome shotgun (WGS) entry which is preliminary data.</text>
</comment>
<name>A0A540MP92_MALBA</name>
<organism evidence="2 3">
    <name type="scientific">Malus baccata</name>
    <name type="common">Siberian crab apple</name>
    <name type="synonym">Pyrus baccata</name>
    <dbReference type="NCBI Taxonomy" id="106549"/>
    <lineage>
        <taxon>Eukaryota</taxon>
        <taxon>Viridiplantae</taxon>
        <taxon>Streptophyta</taxon>
        <taxon>Embryophyta</taxon>
        <taxon>Tracheophyta</taxon>
        <taxon>Spermatophyta</taxon>
        <taxon>Magnoliopsida</taxon>
        <taxon>eudicotyledons</taxon>
        <taxon>Gunneridae</taxon>
        <taxon>Pentapetalae</taxon>
        <taxon>rosids</taxon>
        <taxon>fabids</taxon>
        <taxon>Rosales</taxon>
        <taxon>Rosaceae</taxon>
        <taxon>Amygdaloideae</taxon>
        <taxon>Maleae</taxon>
        <taxon>Malus</taxon>
    </lineage>
</organism>
<evidence type="ECO:0000313" key="2">
    <source>
        <dbReference type="EMBL" id="TQE00604.1"/>
    </source>
</evidence>
<keyword evidence="1" id="KW-0812">Transmembrane</keyword>
<feature type="transmembrane region" description="Helical" evidence="1">
    <location>
        <begin position="35"/>
        <end position="54"/>
    </location>
</feature>
<accession>A0A540MP92</accession>
<reference evidence="2 3" key="1">
    <citation type="journal article" date="2019" name="G3 (Bethesda)">
        <title>Sequencing of a Wild Apple (Malus baccata) Genome Unravels the Differences Between Cultivated and Wild Apple Species Regarding Disease Resistance and Cold Tolerance.</title>
        <authorList>
            <person name="Chen X."/>
        </authorList>
    </citation>
    <scope>NUCLEOTIDE SEQUENCE [LARGE SCALE GENOMIC DNA]</scope>
    <source>
        <strain evidence="3">cv. Shandingzi</strain>
        <tissue evidence="2">Leaves</tissue>
    </source>
</reference>
<dbReference type="AlphaFoldDB" id="A0A540MP92"/>
<evidence type="ECO:0000313" key="3">
    <source>
        <dbReference type="Proteomes" id="UP000315295"/>
    </source>
</evidence>
<feature type="transmembrane region" description="Helical" evidence="1">
    <location>
        <begin position="118"/>
        <end position="138"/>
    </location>
</feature>
<proteinExistence type="predicted"/>
<dbReference type="EMBL" id="VIEB01000210">
    <property type="protein sequence ID" value="TQE00604.1"/>
    <property type="molecule type" value="Genomic_DNA"/>
</dbReference>
<evidence type="ECO:0000256" key="1">
    <source>
        <dbReference type="SAM" id="Phobius"/>
    </source>
</evidence>
<protein>
    <submittedName>
        <fullName evidence="2">Uncharacterized protein</fullName>
    </submittedName>
</protein>
<keyword evidence="1" id="KW-0472">Membrane</keyword>